<dbReference type="Proteomes" id="UP000824232">
    <property type="component" value="Unassembled WGS sequence"/>
</dbReference>
<protein>
    <submittedName>
        <fullName evidence="1">Type III toxin-antitoxin system ToxN/AbiQ family toxin</fullName>
    </submittedName>
</protein>
<dbReference type="GO" id="GO:0004521">
    <property type="term" value="F:RNA endonuclease activity"/>
    <property type="evidence" value="ECO:0007669"/>
    <property type="project" value="InterPro"/>
</dbReference>
<gene>
    <name evidence="1" type="ORF">IAB38_05575</name>
</gene>
<dbReference type="InterPro" id="IPR025911">
    <property type="entry name" value="ToxN/AbiQ_toxin"/>
</dbReference>
<reference evidence="1" key="1">
    <citation type="submission" date="2020-10" db="EMBL/GenBank/DDBJ databases">
        <authorList>
            <person name="Gilroy R."/>
        </authorList>
    </citation>
    <scope>NUCLEOTIDE SEQUENCE</scope>
    <source>
        <strain evidence="1">CHK184-20233</strain>
    </source>
</reference>
<dbReference type="EMBL" id="DVHC01000056">
    <property type="protein sequence ID" value="HIR59504.1"/>
    <property type="molecule type" value="Genomic_DNA"/>
</dbReference>
<dbReference type="Gene3D" id="3.10.129.130">
    <property type="match status" value="1"/>
</dbReference>
<organism evidence="1 2">
    <name type="scientific">Candidatus Onthousia excrementipullorum</name>
    <dbReference type="NCBI Taxonomy" id="2840884"/>
    <lineage>
        <taxon>Bacteria</taxon>
        <taxon>Bacillati</taxon>
        <taxon>Bacillota</taxon>
        <taxon>Bacilli</taxon>
        <taxon>Candidatus Onthousia</taxon>
    </lineage>
</organism>
<dbReference type="Pfam" id="PF13958">
    <property type="entry name" value="ToxN_toxin"/>
    <property type="match status" value="1"/>
</dbReference>
<accession>A0A9D1DUR7</accession>
<proteinExistence type="predicted"/>
<sequence length="166" mass="19818">MKTLKIYYIDTNYINYLRKFDNRVAYNKNKARPYVGVVYTFNNQTYFAPLSSPKPKHLTMNEKAVDIFKIKNGELGIVNINNMIPTPINCLTEVLPLVKDKHYRKLIIEQTTYLNDHKRELLDKVKQFKLRYDKGHLSSRLRKRCCGFNLLEEKCKEYEKEEEVFI</sequence>
<evidence type="ECO:0000313" key="2">
    <source>
        <dbReference type="Proteomes" id="UP000824232"/>
    </source>
</evidence>
<name>A0A9D1DUR7_9FIRM</name>
<comment type="caution">
    <text evidence="1">The sequence shown here is derived from an EMBL/GenBank/DDBJ whole genome shotgun (WGS) entry which is preliminary data.</text>
</comment>
<dbReference type="InterPro" id="IPR053735">
    <property type="entry name" value="Type_III_TA_endoRNase"/>
</dbReference>
<dbReference type="AlphaFoldDB" id="A0A9D1DUR7"/>
<dbReference type="GO" id="GO:0003723">
    <property type="term" value="F:RNA binding"/>
    <property type="evidence" value="ECO:0007669"/>
    <property type="project" value="InterPro"/>
</dbReference>
<reference evidence="1" key="2">
    <citation type="journal article" date="2021" name="PeerJ">
        <title>Extensive microbial diversity within the chicken gut microbiome revealed by metagenomics and culture.</title>
        <authorList>
            <person name="Gilroy R."/>
            <person name="Ravi A."/>
            <person name="Getino M."/>
            <person name="Pursley I."/>
            <person name="Horton D.L."/>
            <person name="Alikhan N.F."/>
            <person name="Baker D."/>
            <person name="Gharbi K."/>
            <person name="Hall N."/>
            <person name="Watson M."/>
            <person name="Adriaenssens E.M."/>
            <person name="Foster-Nyarko E."/>
            <person name="Jarju S."/>
            <person name="Secka A."/>
            <person name="Antonio M."/>
            <person name="Oren A."/>
            <person name="Chaudhuri R.R."/>
            <person name="La Ragione R."/>
            <person name="Hildebrand F."/>
            <person name="Pallen M.J."/>
        </authorList>
    </citation>
    <scope>NUCLEOTIDE SEQUENCE</scope>
    <source>
        <strain evidence="1">CHK184-20233</strain>
    </source>
</reference>
<evidence type="ECO:0000313" key="1">
    <source>
        <dbReference type="EMBL" id="HIR59504.1"/>
    </source>
</evidence>